<evidence type="ECO:0000313" key="2">
    <source>
        <dbReference type="Proteomes" id="UP000000289"/>
    </source>
</evidence>
<name>A0A0K0HE99_SALBC</name>
<dbReference type="InterPro" id="IPR021530">
    <property type="entry name" value="AllH-like"/>
</dbReference>
<dbReference type="eggNOG" id="ENOG502ZBAJ">
    <property type="taxonomic scope" value="Bacteria"/>
</dbReference>
<dbReference type="Pfam" id="PF11392">
    <property type="entry name" value="AllH"/>
    <property type="match status" value="1"/>
</dbReference>
<protein>
    <submittedName>
        <fullName evidence="1">Uncharacterized protein</fullName>
    </submittedName>
</protein>
<dbReference type="KEGG" id="sbg:SBG_2667"/>
<sequence>MRFIRPTGHGRASVVGRIRQPLLADIARWRLSGLREAYRSISMITINALACAGLDRLPDGEWLLHSRFSQAINFAHASGELLTLYRYGKGMGPTGILLSHAQFSCLTMTAQLHKNGNILNGPGLSVHSRRSLRLQLTPGAVLPVDLSSCLHQSGLCGRLNQPLDAMPLYPEIMAGLERWQHGSDPDWCWLIGRGPGLTPSGDDMLTGMLAVLCAARKPLHLFLPPADKLALFTTAVSCSYLNSARLGEFSTPVLSVIRGLQTGRDANRALHHLLAVGHTSGADTILGIALAQRWLHRADSRGLNARSGNNTHVYSGG</sequence>
<dbReference type="Proteomes" id="UP000000289">
    <property type="component" value="Chromosome"/>
</dbReference>
<evidence type="ECO:0000313" key="1">
    <source>
        <dbReference type="EMBL" id="CCC31718.1"/>
    </source>
</evidence>
<reference evidence="1 2" key="1">
    <citation type="journal article" date="2011" name="PLoS Pathog.">
        <title>Salmonella bongori provides insights into the evolution of the Salmonellae.</title>
        <authorList>
            <person name="Fookes M."/>
            <person name="Schroeder G.N."/>
            <person name="Langridge G.C."/>
            <person name="Blondel C.J."/>
            <person name="Mammina C."/>
            <person name="Connor T.R."/>
            <person name="Seth-Smith H."/>
            <person name="Vernikos G.S."/>
            <person name="Robinson K.S."/>
            <person name="Sanders M."/>
            <person name="Petty N.K."/>
            <person name="Kingsley R.A."/>
            <person name="Baumler A.J."/>
            <person name="Nuccio S.P."/>
            <person name="Contreras I."/>
            <person name="Santiviago C.A."/>
            <person name="Maskell D."/>
            <person name="Barrow P."/>
            <person name="Humphrey T."/>
            <person name="Nastasi A."/>
            <person name="Roberts M."/>
            <person name="Frankel G."/>
            <person name="Parkhill J."/>
            <person name="Dougan G."/>
            <person name="Thomson N.R."/>
        </authorList>
    </citation>
    <scope>NUCLEOTIDE SEQUENCE [LARGE SCALE GENOMIC DNA]</scope>
    <source>
        <strain evidence="2">ATCC 43975 / DSM 13772 / NCTC 12419</strain>
    </source>
</reference>
<dbReference type="AlphaFoldDB" id="A0A0K0HE99"/>
<organism evidence="1 2">
    <name type="scientific">Salmonella bongori (strain ATCC 43975 / DSM 13772 / NCTC 12419)</name>
    <dbReference type="NCBI Taxonomy" id="218493"/>
    <lineage>
        <taxon>Bacteria</taxon>
        <taxon>Pseudomonadati</taxon>
        <taxon>Pseudomonadota</taxon>
        <taxon>Gammaproteobacteria</taxon>
        <taxon>Enterobacterales</taxon>
        <taxon>Enterobacteriaceae</taxon>
        <taxon>Salmonella</taxon>
    </lineage>
</organism>
<gene>
    <name evidence="1" type="ordered locus">SBG_2667</name>
</gene>
<dbReference type="EMBL" id="FR877557">
    <property type="protein sequence ID" value="CCC31718.1"/>
    <property type="molecule type" value="Genomic_DNA"/>
</dbReference>
<proteinExistence type="predicted"/>
<accession>A0A0K0HE99</accession>